<proteinExistence type="predicted"/>
<sequence>MKQNLQIKTFLGTSENAVNSQIYVALICYLLLELIKRFYSDKKTAFSNFCEKIRVCLMHYLTLNYVCNELKPTVKKAKKPPENTLFDRDNSAQQTSLPL</sequence>
<evidence type="ECO:0000313" key="2">
    <source>
        <dbReference type="EMBL" id="RIY37040.1"/>
    </source>
</evidence>
<reference evidence="2 3" key="1">
    <citation type="submission" date="2017-08" db="EMBL/GenBank/DDBJ databases">
        <title>Capnocytophaga canis 17-158 assembly.</title>
        <authorList>
            <person name="Gulvik C.A."/>
        </authorList>
    </citation>
    <scope>NUCLEOTIDE SEQUENCE [LARGE SCALE GENOMIC DNA]</scope>
    <source>
        <strain evidence="2 3">17-158</strain>
    </source>
</reference>
<feature type="compositionally biased region" description="Basic and acidic residues" evidence="1">
    <location>
        <begin position="79"/>
        <end position="90"/>
    </location>
</feature>
<gene>
    <name evidence="2" type="ORF">CKY20_05870</name>
</gene>
<dbReference type="EMBL" id="NSDI01000004">
    <property type="protein sequence ID" value="RIY37040.1"/>
    <property type="molecule type" value="Genomic_DNA"/>
</dbReference>
<dbReference type="AlphaFoldDB" id="A0A3A1YJ17"/>
<dbReference type="Proteomes" id="UP000265497">
    <property type="component" value="Unassembled WGS sequence"/>
</dbReference>
<accession>A0A3A1YJ17</accession>
<evidence type="ECO:0008006" key="4">
    <source>
        <dbReference type="Google" id="ProtNLM"/>
    </source>
</evidence>
<organism evidence="2 3">
    <name type="scientific">Capnocytophaga canis</name>
    <dbReference type="NCBI Taxonomy" id="1848903"/>
    <lineage>
        <taxon>Bacteria</taxon>
        <taxon>Pseudomonadati</taxon>
        <taxon>Bacteroidota</taxon>
        <taxon>Flavobacteriia</taxon>
        <taxon>Flavobacteriales</taxon>
        <taxon>Flavobacteriaceae</taxon>
        <taxon>Capnocytophaga</taxon>
    </lineage>
</organism>
<name>A0A3A1YJ17_9FLAO</name>
<protein>
    <recommendedName>
        <fullName evidence="4">Transposase</fullName>
    </recommendedName>
</protein>
<comment type="caution">
    <text evidence="2">The sequence shown here is derived from an EMBL/GenBank/DDBJ whole genome shotgun (WGS) entry which is preliminary data.</text>
</comment>
<evidence type="ECO:0000256" key="1">
    <source>
        <dbReference type="SAM" id="MobiDB-lite"/>
    </source>
</evidence>
<feature type="region of interest" description="Disordered" evidence="1">
    <location>
        <begin position="78"/>
        <end position="99"/>
    </location>
</feature>
<evidence type="ECO:0000313" key="3">
    <source>
        <dbReference type="Proteomes" id="UP000265497"/>
    </source>
</evidence>